<dbReference type="CDD" id="cd00082">
    <property type="entry name" value="HisKA"/>
    <property type="match status" value="1"/>
</dbReference>
<dbReference type="InterPro" id="IPR001789">
    <property type="entry name" value="Sig_transdc_resp-reg_receiver"/>
</dbReference>
<dbReference type="InterPro" id="IPR008207">
    <property type="entry name" value="Sig_transdc_His_kin_Hpt_dom"/>
</dbReference>
<dbReference type="InterPro" id="IPR003660">
    <property type="entry name" value="HAMP_dom"/>
</dbReference>
<dbReference type="Gene3D" id="3.40.50.2300">
    <property type="match status" value="1"/>
</dbReference>
<evidence type="ECO:0000313" key="23">
    <source>
        <dbReference type="Proteomes" id="UP000518887"/>
    </source>
</evidence>
<comment type="subcellular location">
    <subcellularLocation>
        <location evidence="2">Cell membrane</location>
        <topology evidence="2">Multi-pass membrane protein</topology>
    </subcellularLocation>
</comment>
<keyword evidence="10" id="KW-0067">ATP-binding</keyword>
<dbReference type="EC" id="2.7.13.3" evidence="3"/>
<evidence type="ECO:0000259" key="21">
    <source>
        <dbReference type="PROSITE" id="PS50894"/>
    </source>
</evidence>
<keyword evidence="11 17" id="KW-1133">Transmembrane helix</keyword>
<dbReference type="SUPFAM" id="SSF158472">
    <property type="entry name" value="HAMP domain-like"/>
    <property type="match status" value="1"/>
</dbReference>
<evidence type="ECO:0000259" key="18">
    <source>
        <dbReference type="PROSITE" id="PS50109"/>
    </source>
</evidence>
<dbReference type="SUPFAM" id="SSF47226">
    <property type="entry name" value="Histidine-containing phosphotransfer domain, HPT domain"/>
    <property type="match status" value="1"/>
</dbReference>
<dbReference type="GO" id="GO:0003677">
    <property type="term" value="F:DNA binding"/>
    <property type="evidence" value="ECO:0007669"/>
    <property type="project" value="UniProtKB-KW"/>
</dbReference>
<keyword evidence="13 17" id="KW-0472">Membrane</keyword>
<dbReference type="CDD" id="cd06225">
    <property type="entry name" value="HAMP"/>
    <property type="match status" value="1"/>
</dbReference>
<dbReference type="PROSITE" id="PS50110">
    <property type="entry name" value="RESPONSE_REGULATORY"/>
    <property type="match status" value="1"/>
</dbReference>
<dbReference type="SMART" id="SM00304">
    <property type="entry name" value="HAMP"/>
    <property type="match status" value="1"/>
</dbReference>
<evidence type="ECO:0000256" key="17">
    <source>
        <dbReference type="SAM" id="Phobius"/>
    </source>
</evidence>
<feature type="region of interest" description="Disordered" evidence="16">
    <location>
        <begin position="246"/>
        <end position="269"/>
    </location>
</feature>
<dbReference type="AlphaFoldDB" id="A0A7W8GAW5"/>
<comment type="caution">
    <text evidence="22">The sequence shown here is derived from an EMBL/GenBank/DDBJ whole genome shotgun (WGS) entry which is preliminary data.</text>
</comment>
<dbReference type="SMART" id="SM00388">
    <property type="entry name" value="HisKA"/>
    <property type="match status" value="1"/>
</dbReference>
<organism evidence="22 23">
    <name type="scientific">Treponema ruminis</name>
    <dbReference type="NCBI Taxonomy" id="744515"/>
    <lineage>
        <taxon>Bacteria</taxon>
        <taxon>Pseudomonadati</taxon>
        <taxon>Spirochaetota</taxon>
        <taxon>Spirochaetia</taxon>
        <taxon>Spirochaetales</taxon>
        <taxon>Treponemataceae</taxon>
        <taxon>Treponema</taxon>
    </lineage>
</organism>
<dbReference type="Pfam" id="PF02518">
    <property type="entry name" value="HATPase_c"/>
    <property type="match status" value="1"/>
</dbReference>
<dbReference type="PROSITE" id="PS50885">
    <property type="entry name" value="HAMP"/>
    <property type="match status" value="1"/>
</dbReference>
<dbReference type="Proteomes" id="UP000518887">
    <property type="component" value="Unassembled WGS sequence"/>
</dbReference>
<feature type="modified residue" description="Phosphohistidine" evidence="14">
    <location>
        <position position="880"/>
    </location>
</feature>
<feature type="domain" description="Response regulatory" evidence="19">
    <location>
        <begin position="676"/>
        <end position="794"/>
    </location>
</feature>
<keyword evidence="7 17" id="KW-0812">Transmembrane</keyword>
<evidence type="ECO:0000256" key="3">
    <source>
        <dbReference type="ARBA" id="ARBA00012438"/>
    </source>
</evidence>
<feature type="modified residue" description="4-aspartylphosphate" evidence="15">
    <location>
        <position position="725"/>
    </location>
</feature>
<dbReference type="Pfam" id="PF00672">
    <property type="entry name" value="HAMP"/>
    <property type="match status" value="1"/>
</dbReference>
<feature type="region of interest" description="Disordered" evidence="16">
    <location>
        <begin position="801"/>
        <end position="826"/>
    </location>
</feature>
<dbReference type="GO" id="GO:0005886">
    <property type="term" value="C:plasma membrane"/>
    <property type="evidence" value="ECO:0007669"/>
    <property type="project" value="UniProtKB-SubCell"/>
</dbReference>
<feature type="domain" description="Histidine kinase" evidence="18">
    <location>
        <begin position="422"/>
        <end position="643"/>
    </location>
</feature>
<evidence type="ECO:0000256" key="8">
    <source>
        <dbReference type="ARBA" id="ARBA00022741"/>
    </source>
</evidence>
<dbReference type="Gene3D" id="3.30.565.10">
    <property type="entry name" value="Histidine kinase-like ATPase, C-terminal domain"/>
    <property type="match status" value="1"/>
</dbReference>
<dbReference type="InterPro" id="IPR036890">
    <property type="entry name" value="HATPase_C_sf"/>
</dbReference>
<dbReference type="PANTHER" id="PTHR45339">
    <property type="entry name" value="HYBRID SIGNAL TRANSDUCTION HISTIDINE KINASE J"/>
    <property type="match status" value="1"/>
</dbReference>
<dbReference type="Pfam" id="PF01627">
    <property type="entry name" value="Hpt"/>
    <property type="match status" value="1"/>
</dbReference>
<dbReference type="InterPro" id="IPR011006">
    <property type="entry name" value="CheY-like_superfamily"/>
</dbReference>
<feature type="transmembrane region" description="Helical" evidence="17">
    <location>
        <begin position="17"/>
        <end position="35"/>
    </location>
</feature>
<keyword evidence="12" id="KW-0902">Two-component regulatory system</keyword>
<evidence type="ECO:0000256" key="11">
    <source>
        <dbReference type="ARBA" id="ARBA00022989"/>
    </source>
</evidence>
<accession>A0A7W8GAW5</accession>
<dbReference type="SMART" id="SM00448">
    <property type="entry name" value="REC"/>
    <property type="match status" value="1"/>
</dbReference>
<evidence type="ECO:0000256" key="4">
    <source>
        <dbReference type="ARBA" id="ARBA00022475"/>
    </source>
</evidence>
<evidence type="ECO:0000256" key="16">
    <source>
        <dbReference type="SAM" id="MobiDB-lite"/>
    </source>
</evidence>
<dbReference type="SUPFAM" id="SSF47384">
    <property type="entry name" value="Homodimeric domain of signal transducing histidine kinase"/>
    <property type="match status" value="1"/>
</dbReference>
<feature type="domain" description="HAMP" evidence="20">
    <location>
        <begin position="341"/>
        <end position="393"/>
    </location>
</feature>
<dbReference type="Pfam" id="PF00072">
    <property type="entry name" value="Response_reg"/>
    <property type="match status" value="1"/>
</dbReference>
<keyword evidence="23" id="KW-1185">Reference proteome</keyword>
<evidence type="ECO:0000313" key="22">
    <source>
        <dbReference type="EMBL" id="MBB5227079.1"/>
    </source>
</evidence>
<name>A0A7W8GAW5_9SPIR</name>
<dbReference type="SUPFAM" id="SSF52172">
    <property type="entry name" value="CheY-like"/>
    <property type="match status" value="1"/>
</dbReference>
<dbReference type="RefSeq" id="WP_184660966.1">
    <property type="nucleotide sequence ID" value="NZ_JACHFQ010000008.1"/>
</dbReference>
<evidence type="ECO:0000259" key="20">
    <source>
        <dbReference type="PROSITE" id="PS50885"/>
    </source>
</evidence>
<feature type="domain" description="HPt" evidence="21">
    <location>
        <begin position="841"/>
        <end position="938"/>
    </location>
</feature>
<evidence type="ECO:0000256" key="14">
    <source>
        <dbReference type="PROSITE-ProRule" id="PRU00110"/>
    </source>
</evidence>
<dbReference type="PANTHER" id="PTHR45339:SF1">
    <property type="entry name" value="HYBRID SIGNAL TRANSDUCTION HISTIDINE KINASE J"/>
    <property type="match status" value="1"/>
</dbReference>
<dbReference type="GO" id="GO:0005524">
    <property type="term" value="F:ATP binding"/>
    <property type="evidence" value="ECO:0007669"/>
    <property type="project" value="UniProtKB-KW"/>
</dbReference>
<protein>
    <recommendedName>
        <fullName evidence="3">histidine kinase</fullName>
        <ecNumber evidence="3">2.7.13.3</ecNumber>
    </recommendedName>
</protein>
<evidence type="ECO:0000256" key="12">
    <source>
        <dbReference type="ARBA" id="ARBA00023012"/>
    </source>
</evidence>
<evidence type="ECO:0000259" key="19">
    <source>
        <dbReference type="PROSITE" id="PS50110"/>
    </source>
</evidence>
<dbReference type="Pfam" id="PF22673">
    <property type="entry name" value="MCP-like_PDC_1"/>
    <property type="match status" value="1"/>
</dbReference>
<evidence type="ECO:0000256" key="7">
    <source>
        <dbReference type="ARBA" id="ARBA00022692"/>
    </source>
</evidence>
<feature type="compositionally biased region" description="Basic and acidic residues" evidence="16">
    <location>
        <begin position="255"/>
        <end position="265"/>
    </location>
</feature>
<dbReference type="CDD" id="cd16922">
    <property type="entry name" value="HATPase_EvgS-ArcB-TorS-like"/>
    <property type="match status" value="1"/>
</dbReference>
<keyword evidence="8" id="KW-0547">Nucleotide-binding</keyword>
<feature type="transmembrane region" description="Helical" evidence="17">
    <location>
        <begin position="319"/>
        <end position="338"/>
    </location>
</feature>
<dbReference type="PRINTS" id="PR00344">
    <property type="entry name" value="BCTRLSENSOR"/>
</dbReference>
<dbReference type="SUPFAM" id="SSF55874">
    <property type="entry name" value="ATPase domain of HSP90 chaperone/DNA topoisomerase II/histidine kinase"/>
    <property type="match status" value="1"/>
</dbReference>
<evidence type="ECO:0000256" key="5">
    <source>
        <dbReference type="ARBA" id="ARBA00022553"/>
    </source>
</evidence>
<sequence length="1013" mass="114135">MSQSKKLNKLLSIRTKLIFFIFSPTVLSLILLLPLHSHFQNKHYTEEINKNLNIVAEQKKEEFNNCFSSVERAVHSISDYVIDTIDQDKLLKNPASLQKYCQQLESVLPNIAAVAKDSVALYFRFDPNAYGEKAGVFLTGTTKTGFISISPTDLSLYSPTDIEHVCWYYTPVWAGHPTWIEPYVNKNINMHILTYAMPVYKNGIFLGVAGIDINLATVKNISDTLPYEEYSAILLTSTNTMVYNTSSKNSSFSPHSREENNEQRNLKPLLNNRKTSSALEFIHKNSPHLGIKKILKNGMILIIATDISTITRRNISQNICLILVLIVIFLIALLNTYLSHTQIINPIADLTKSSYRLSRGELGIQILYKSNNEIGSLADSLRKMEVQLKEYIEFIREQTKNERAAKEIAINASKAKSDFLANMSHEIRTPINAVLGMDEMILRESRDENIRQYAANIKQAGNSLLAIINDVLDFSKIESGKMELIPETYDISSILIDLIIMSSERAKNKNLDIVLKINPEIPKLLVGDSIRIKQCILNLLTNAVKYTPEGKITFTVDFVPVETNKIRLSVSVEDTGIGIKKEDLPKLFSPFERIEENRNKTIEGSGLGLNIVQQILALMDSQLVVESEYGKGSKFSFEIEQTVSHDEKIGDIMENYKKAVSFMEKYTETLIAPAAHLLFVDDTEINLEVIKGLLKNTKIQIDTVMSGEAALEKVCGNVYDILFIDHRMPKMDGIETLAAMKKLPGNRCKDKPCIALTANAISGAREMYINAGFTDYITKPISPRSLEDIIRKYLPKSMIENVEAPQEASESKNEPEPQTSQEELPQIEGIDIATCMEYCGTPAIMTDMLLRFYKAIQPASDELESMLANGDLENFRIKVHALKSSAKLVGALELSALAAELEHESEANNLEVVNEKTPALLDLYRSYLEKLSNFVNNIKITDSEKTPISPEEFSEKLKSLEKVVDDFDSIQMDEWLKEMSKFAIPEESSDLFEKIKTSIENIDFDALKKLLME</sequence>
<dbReference type="Gene3D" id="1.10.287.130">
    <property type="match status" value="1"/>
</dbReference>
<dbReference type="InterPro" id="IPR036641">
    <property type="entry name" value="HPT_dom_sf"/>
</dbReference>
<dbReference type="CDD" id="cd12913">
    <property type="entry name" value="PDC1_MCP_like"/>
    <property type="match status" value="1"/>
</dbReference>
<dbReference type="GO" id="GO:0000155">
    <property type="term" value="F:phosphorelay sensor kinase activity"/>
    <property type="evidence" value="ECO:0007669"/>
    <property type="project" value="InterPro"/>
</dbReference>
<keyword evidence="22" id="KW-0238">DNA-binding</keyword>
<evidence type="ECO:0000256" key="9">
    <source>
        <dbReference type="ARBA" id="ARBA00022777"/>
    </source>
</evidence>
<dbReference type="Pfam" id="PF00512">
    <property type="entry name" value="HisKA"/>
    <property type="match status" value="1"/>
</dbReference>
<dbReference type="InterPro" id="IPR003594">
    <property type="entry name" value="HATPase_dom"/>
</dbReference>
<evidence type="ECO:0000256" key="2">
    <source>
        <dbReference type="ARBA" id="ARBA00004651"/>
    </source>
</evidence>
<reference evidence="22 23" key="1">
    <citation type="submission" date="2020-08" db="EMBL/GenBank/DDBJ databases">
        <title>Genomic Encyclopedia of Type Strains, Phase IV (KMG-IV): sequencing the most valuable type-strain genomes for metagenomic binning, comparative biology and taxonomic classification.</title>
        <authorList>
            <person name="Goeker M."/>
        </authorList>
    </citation>
    <scope>NUCLEOTIDE SEQUENCE [LARGE SCALE GENOMIC DNA]</scope>
    <source>
        <strain evidence="22 23">DSM 103462</strain>
    </source>
</reference>
<dbReference type="InterPro" id="IPR004358">
    <property type="entry name" value="Sig_transdc_His_kin-like_C"/>
</dbReference>
<keyword evidence="6" id="KW-0808">Transferase</keyword>
<dbReference type="InterPro" id="IPR003661">
    <property type="entry name" value="HisK_dim/P_dom"/>
</dbReference>
<gene>
    <name evidence="22" type="ORF">HNP76_002475</name>
</gene>
<evidence type="ECO:0000256" key="6">
    <source>
        <dbReference type="ARBA" id="ARBA00022679"/>
    </source>
</evidence>
<dbReference type="InterPro" id="IPR005467">
    <property type="entry name" value="His_kinase_dom"/>
</dbReference>
<evidence type="ECO:0000256" key="15">
    <source>
        <dbReference type="PROSITE-ProRule" id="PRU00169"/>
    </source>
</evidence>
<proteinExistence type="predicted"/>
<dbReference type="InterPro" id="IPR036097">
    <property type="entry name" value="HisK_dim/P_sf"/>
</dbReference>
<dbReference type="EMBL" id="JACHFQ010000008">
    <property type="protein sequence ID" value="MBB5227079.1"/>
    <property type="molecule type" value="Genomic_DNA"/>
</dbReference>
<dbReference type="Gene3D" id="1.20.120.160">
    <property type="entry name" value="HPT domain"/>
    <property type="match status" value="1"/>
</dbReference>
<evidence type="ECO:0000256" key="13">
    <source>
        <dbReference type="ARBA" id="ARBA00023136"/>
    </source>
</evidence>
<keyword evidence="5 15" id="KW-0597">Phosphoprotein</keyword>
<evidence type="ECO:0000256" key="1">
    <source>
        <dbReference type="ARBA" id="ARBA00000085"/>
    </source>
</evidence>
<comment type="catalytic activity">
    <reaction evidence="1">
        <text>ATP + protein L-histidine = ADP + protein N-phospho-L-histidine.</text>
        <dbReference type="EC" id="2.7.13.3"/>
    </reaction>
</comment>
<dbReference type="PROSITE" id="PS50109">
    <property type="entry name" value="HIS_KIN"/>
    <property type="match status" value="1"/>
</dbReference>
<keyword evidence="4" id="KW-1003">Cell membrane</keyword>
<dbReference type="Gene3D" id="3.30.450.20">
    <property type="entry name" value="PAS domain"/>
    <property type="match status" value="1"/>
</dbReference>
<dbReference type="SMART" id="SM00387">
    <property type="entry name" value="HATPase_c"/>
    <property type="match status" value="1"/>
</dbReference>
<dbReference type="CDD" id="cd17546">
    <property type="entry name" value="REC_hyHK_CKI1_RcsC-like"/>
    <property type="match status" value="1"/>
</dbReference>
<dbReference type="Gene3D" id="6.10.340.10">
    <property type="match status" value="1"/>
</dbReference>
<keyword evidence="9 22" id="KW-0418">Kinase</keyword>
<dbReference type="PROSITE" id="PS50894">
    <property type="entry name" value="HPT"/>
    <property type="match status" value="1"/>
</dbReference>
<evidence type="ECO:0000256" key="10">
    <source>
        <dbReference type="ARBA" id="ARBA00022840"/>
    </source>
</evidence>
<dbReference type="FunFam" id="3.30.565.10:FF:000010">
    <property type="entry name" value="Sensor histidine kinase RcsC"/>
    <property type="match status" value="1"/>
</dbReference>